<keyword evidence="4" id="KW-1185">Reference proteome</keyword>
<dbReference type="Pfam" id="PF24536">
    <property type="entry name" value="NXPE4_C"/>
    <property type="match status" value="1"/>
</dbReference>
<dbReference type="PANTHER" id="PTHR16165">
    <property type="entry name" value="NXPE FAMILY MEMBER"/>
    <property type="match status" value="1"/>
</dbReference>
<dbReference type="Gene3D" id="2.60.40.10">
    <property type="entry name" value="Immunoglobulins"/>
    <property type="match status" value="1"/>
</dbReference>
<evidence type="ECO:0000259" key="2">
    <source>
        <dbReference type="Pfam" id="PF24536"/>
    </source>
</evidence>
<accession>A0AAV7S5G0</accession>
<comment type="similarity">
    <text evidence="1">Belongs to the NXPE family.</text>
</comment>
<dbReference type="AlphaFoldDB" id="A0AAV7S5G0"/>
<reference evidence="3" key="1">
    <citation type="journal article" date="2022" name="bioRxiv">
        <title>Sequencing and chromosome-scale assembly of the giantPleurodeles waltlgenome.</title>
        <authorList>
            <person name="Brown T."/>
            <person name="Elewa A."/>
            <person name="Iarovenko S."/>
            <person name="Subramanian E."/>
            <person name="Araus A.J."/>
            <person name="Petzold A."/>
            <person name="Susuki M."/>
            <person name="Suzuki K.-i.T."/>
            <person name="Hayashi T."/>
            <person name="Toyoda A."/>
            <person name="Oliveira C."/>
            <person name="Osipova E."/>
            <person name="Leigh N.D."/>
            <person name="Simon A."/>
            <person name="Yun M.H."/>
        </authorList>
    </citation>
    <scope>NUCLEOTIDE SEQUENCE</scope>
    <source>
        <strain evidence="3">20211129_DDA</strain>
        <tissue evidence="3">Liver</tissue>
    </source>
</reference>
<evidence type="ECO:0000256" key="1">
    <source>
        <dbReference type="ARBA" id="ARBA00005431"/>
    </source>
</evidence>
<dbReference type="SUPFAM" id="SSF81296">
    <property type="entry name" value="E set domains"/>
    <property type="match status" value="1"/>
</dbReference>
<name>A0AAV7S5G0_PLEWA</name>
<dbReference type="Pfam" id="PF06312">
    <property type="entry name" value="Neurexophilin"/>
    <property type="match status" value="1"/>
</dbReference>
<dbReference type="Proteomes" id="UP001066276">
    <property type="component" value="Chromosome 5"/>
</dbReference>
<sequence length="577" mass="65825">MPTEAETRNMKMLTMKMQYKVLLLMVAGGTILLSFGIHQRVLQLHIFRHFCPKAAASDSLVENPVVAKVESSKDVITEYIKHFVPLKDPLQRKVQSNEELIKHIISEIDQLVPKVSFTHMDNTTCVGKSRVSILNPKDRYCTGDNLTLQIDMYDYLGNRKKYGGDFLRARIYSPHLGAGASGKITDFRNGSYLVHLTLFWEGKVKISLLLIHPSEAVVALWRGRNSGFKYVNHRAKFSSPTQSIDTACGYDLHTEEEVCEYMGKKDEYPFYCVKPQQMSCSSLTHVASSFTQHSYLTALEKPLFDRSHIRAEIPHGLPDLVVLKCTNESAPGKEVCKTGMELQFPGGHFYQNIWQPVSCSMKRFTSQDEINGCLRGKSLRLIGDSTLIQWMKYFTETVKTLKDLDLYDEGWQKSLLKVDPDRNIQIRFQKHGDPFVSMAFYSVLENPTIPEQIAQVGGNKHTMIVFTAATHFKPFPLHIFIRRVINIRKAIQELLLRSPNTKVVLKTENTSFQDHNFEKISDFNGYVQYLVMNWMLQGLDIGTVDAWDMTIAMATNNVHPPPNVIENEINLLLTFLC</sequence>
<evidence type="ECO:0000313" key="4">
    <source>
        <dbReference type="Proteomes" id="UP001066276"/>
    </source>
</evidence>
<dbReference type="InterPro" id="IPR057106">
    <property type="entry name" value="NXPE4_C"/>
</dbReference>
<dbReference type="InterPro" id="IPR014756">
    <property type="entry name" value="Ig_E-set"/>
</dbReference>
<dbReference type="InterPro" id="IPR013783">
    <property type="entry name" value="Ig-like_fold"/>
</dbReference>
<dbReference type="EMBL" id="JANPWB010000009">
    <property type="protein sequence ID" value="KAJ1159420.1"/>
    <property type="molecule type" value="Genomic_DNA"/>
</dbReference>
<dbReference type="InterPro" id="IPR026845">
    <property type="entry name" value="NXPH/NXPE"/>
</dbReference>
<evidence type="ECO:0000313" key="3">
    <source>
        <dbReference type="EMBL" id="KAJ1159420.1"/>
    </source>
</evidence>
<protein>
    <recommendedName>
        <fullName evidence="2">NXPE C-terminal domain-containing protein</fullName>
    </recommendedName>
</protein>
<feature type="domain" description="NXPE C-terminal" evidence="2">
    <location>
        <begin position="354"/>
        <end position="577"/>
    </location>
</feature>
<dbReference type="PANTHER" id="PTHR16165:SF3">
    <property type="entry name" value="NXPE FAMILY MEMBER 1"/>
    <property type="match status" value="1"/>
</dbReference>
<gene>
    <name evidence="3" type="ORF">NDU88_012086</name>
</gene>
<comment type="caution">
    <text evidence="3">The sequence shown here is derived from an EMBL/GenBank/DDBJ whole genome shotgun (WGS) entry which is preliminary data.</text>
</comment>
<organism evidence="3 4">
    <name type="scientific">Pleurodeles waltl</name>
    <name type="common">Iberian ribbed newt</name>
    <dbReference type="NCBI Taxonomy" id="8319"/>
    <lineage>
        <taxon>Eukaryota</taxon>
        <taxon>Metazoa</taxon>
        <taxon>Chordata</taxon>
        <taxon>Craniata</taxon>
        <taxon>Vertebrata</taxon>
        <taxon>Euteleostomi</taxon>
        <taxon>Amphibia</taxon>
        <taxon>Batrachia</taxon>
        <taxon>Caudata</taxon>
        <taxon>Salamandroidea</taxon>
        <taxon>Salamandridae</taxon>
        <taxon>Pleurodelinae</taxon>
        <taxon>Pleurodeles</taxon>
    </lineage>
</organism>
<proteinExistence type="inferred from homology"/>